<feature type="non-terminal residue" evidence="3">
    <location>
        <position position="134"/>
    </location>
</feature>
<protein>
    <submittedName>
        <fullName evidence="3">DUF1343 domain-containing protein</fullName>
    </submittedName>
</protein>
<proteinExistence type="predicted"/>
<dbReference type="Gene3D" id="3.40.50.12170">
    <property type="entry name" value="Uncharacterised protein PF07075, DUF1343"/>
    <property type="match status" value="1"/>
</dbReference>
<dbReference type="PANTHER" id="PTHR42915">
    <property type="entry name" value="HYPOTHETICAL 460 KDA PROTEIN IN FEUA-SIGW INTERGENIC REGION [PRECURSOR]"/>
    <property type="match status" value="1"/>
</dbReference>
<organism evidence="3">
    <name type="scientific">Caldithrix abyssi</name>
    <dbReference type="NCBI Taxonomy" id="187145"/>
    <lineage>
        <taxon>Bacteria</taxon>
        <taxon>Pseudomonadati</taxon>
        <taxon>Calditrichota</taxon>
        <taxon>Calditrichia</taxon>
        <taxon>Calditrichales</taxon>
        <taxon>Calditrichaceae</taxon>
        <taxon>Caldithrix</taxon>
    </lineage>
</organism>
<dbReference type="InterPro" id="IPR048502">
    <property type="entry name" value="NamZ_N"/>
</dbReference>
<name>A0A7V5UFQ4_CALAY</name>
<feature type="domain" description="Peptidoglycan beta-N-acetylmuramidase NamZ N-terminal" evidence="2">
    <location>
        <begin position="45"/>
        <end position="134"/>
    </location>
</feature>
<feature type="chain" id="PRO_5031189153" evidence="1">
    <location>
        <begin position="21"/>
        <end position="134"/>
    </location>
</feature>
<dbReference type="AlphaFoldDB" id="A0A7V5UFQ4"/>
<sequence length="134" mass="15037">MKKFLLLIFLVLMLSGCRMNRTSAKVATGLDRVPEYARWFKGKRVGIITNHTAYTSDGRYIVDVFLNLPQVQVKALFGPEHGIRGQMDAGKKIDAANDRLAGIPIYSLYGKHRKPTPEMVKDIDALVFDIQDIG</sequence>
<dbReference type="GO" id="GO:0033922">
    <property type="term" value="F:peptidoglycan beta-N-acetylmuramidase activity"/>
    <property type="evidence" value="ECO:0007669"/>
    <property type="project" value="InterPro"/>
</dbReference>
<dbReference type="EMBL" id="DROD01000669">
    <property type="protein sequence ID" value="HHJ53610.1"/>
    <property type="molecule type" value="Genomic_DNA"/>
</dbReference>
<gene>
    <name evidence="3" type="ORF">ENJ89_10480</name>
</gene>
<dbReference type="Proteomes" id="UP000886124">
    <property type="component" value="Unassembled WGS sequence"/>
</dbReference>
<dbReference type="PROSITE" id="PS51257">
    <property type="entry name" value="PROKAR_LIPOPROTEIN"/>
    <property type="match status" value="1"/>
</dbReference>
<feature type="signal peptide" evidence="1">
    <location>
        <begin position="1"/>
        <end position="20"/>
    </location>
</feature>
<accession>A0A7V5UFQ4</accession>
<reference evidence="3" key="1">
    <citation type="journal article" date="2020" name="mSystems">
        <title>Genome- and Community-Level Interaction Insights into Carbon Utilization and Element Cycling Functions of Hydrothermarchaeota in Hydrothermal Sediment.</title>
        <authorList>
            <person name="Zhou Z."/>
            <person name="Liu Y."/>
            <person name="Xu W."/>
            <person name="Pan J."/>
            <person name="Luo Z.H."/>
            <person name="Li M."/>
        </authorList>
    </citation>
    <scope>NUCLEOTIDE SEQUENCE [LARGE SCALE GENOMIC DNA]</scope>
    <source>
        <strain evidence="3">HyVt-527</strain>
    </source>
</reference>
<dbReference type="PANTHER" id="PTHR42915:SF1">
    <property type="entry name" value="PEPTIDOGLYCAN BETA-N-ACETYLMURAMIDASE NAMZ"/>
    <property type="match status" value="1"/>
</dbReference>
<comment type="caution">
    <text evidence="3">The sequence shown here is derived from an EMBL/GenBank/DDBJ whole genome shotgun (WGS) entry which is preliminary data.</text>
</comment>
<evidence type="ECO:0000313" key="3">
    <source>
        <dbReference type="EMBL" id="HHJ53610.1"/>
    </source>
</evidence>
<keyword evidence="1" id="KW-0732">Signal</keyword>
<dbReference type="Pfam" id="PF07075">
    <property type="entry name" value="NamZ_N"/>
    <property type="match status" value="1"/>
</dbReference>
<evidence type="ECO:0000259" key="2">
    <source>
        <dbReference type="Pfam" id="PF07075"/>
    </source>
</evidence>
<evidence type="ECO:0000256" key="1">
    <source>
        <dbReference type="SAM" id="SignalP"/>
    </source>
</evidence>
<dbReference type="InterPro" id="IPR008302">
    <property type="entry name" value="NamZ"/>
</dbReference>